<accession>A0A0A7LGQ7</accession>
<dbReference type="GO" id="GO:0012505">
    <property type="term" value="C:endomembrane system"/>
    <property type="evidence" value="ECO:0007669"/>
    <property type="project" value="UniProtKB-SubCell"/>
</dbReference>
<evidence type="ECO:0000256" key="7">
    <source>
        <dbReference type="SAM" id="Phobius"/>
    </source>
</evidence>
<dbReference type="InterPro" id="IPR003689">
    <property type="entry name" value="ZIP"/>
</dbReference>
<evidence type="ECO:0000256" key="5">
    <source>
        <dbReference type="ARBA" id="ARBA00023034"/>
    </source>
</evidence>
<dbReference type="AlphaFoldDB" id="A0A0A7LGQ7"/>
<feature type="transmembrane region" description="Helical" evidence="7">
    <location>
        <begin position="6"/>
        <end position="25"/>
    </location>
</feature>
<dbReference type="HOGENOM" id="CLU_015114_4_1_2"/>
<evidence type="ECO:0000313" key="9">
    <source>
        <dbReference type="Proteomes" id="UP000030787"/>
    </source>
</evidence>
<evidence type="ECO:0000256" key="3">
    <source>
        <dbReference type="ARBA" id="ARBA00022692"/>
    </source>
</evidence>
<dbReference type="OrthoDB" id="53393at2157"/>
<reference evidence="8 9" key="1">
    <citation type="journal article" date="2014" name="Appl. Environ. Microbiol.">
        <title>Comparative Genome Analysis of 'Candidatus Methanoplasma termitum' Indicates a New Mode of Energy Metabolism in the Seventh Order of Methanogens.</title>
        <authorList>
            <person name="Lang K."/>
            <person name="Schuldes J."/>
            <person name="Klingl A."/>
            <person name="Poehlein A."/>
            <person name="Daniel R."/>
            <person name="Brune A."/>
        </authorList>
    </citation>
    <scope>NUCLEOTIDE SEQUENCE [LARGE SCALE GENOMIC DNA]</scope>
    <source>
        <strain evidence="9">Mpt1</strain>
    </source>
</reference>
<dbReference type="STRING" id="1577791.Mpt1_c07890"/>
<feature type="transmembrane region" description="Helical" evidence="7">
    <location>
        <begin position="141"/>
        <end position="167"/>
    </location>
</feature>
<dbReference type="GO" id="GO:0006829">
    <property type="term" value="P:zinc ion transport"/>
    <property type="evidence" value="ECO:0007669"/>
    <property type="project" value="InterPro"/>
</dbReference>
<dbReference type="EMBL" id="CP010070">
    <property type="protein sequence ID" value="AIZ56671.1"/>
    <property type="molecule type" value="Genomic_DNA"/>
</dbReference>
<protein>
    <submittedName>
        <fullName evidence="8">ZupT protein</fullName>
    </submittedName>
</protein>
<evidence type="ECO:0000256" key="1">
    <source>
        <dbReference type="ARBA" id="ARBA00004127"/>
    </source>
</evidence>
<keyword evidence="5" id="KW-0333">Golgi apparatus</keyword>
<gene>
    <name evidence="8" type="primary">zupT</name>
    <name evidence="8" type="ORF">Mpt1_c07890</name>
</gene>
<keyword evidence="4 7" id="KW-1133">Transmembrane helix</keyword>
<dbReference type="Pfam" id="PF02535">
    <property type="entry name" value="Zip"/>
    <property type="match status" value="1"/>
</dbReference>
<name>A0A0A7LGQ7_9ARCH</name>
<dbReference type="PANTHER" id="PTHR16133:SF0">
    <property type="entry name" value="ZINC_IRON REGULATED TRANSPORTER-RELATED PROTEIN 102B, ISOFORM E"/>
    <property type="match status" value="1"/>
</dbReference>
<dbReference type="InterPro" id="IPR045891">
    <property type="entry name" value="ZIP9"/>
</dbReference>
<evidence type="ECO:0000256" key="6">
    <source>
        <dbReference type="ARBA" id="ARBA00023136"/>
    </source>
</evidence>
<keyword evidence="9" id="KW-1185">Reference proteome</keyword>
<sequence length="259" mass="28071">MDTIVEFLVFVAVILIVSFVGAYLPMTTRATDKQMHLMIAFSTGVFLGILFLILFPEAVRESDAYGIDIMTVMYVALAGFLLMFTVDFLMKHYKKAECDCDDCLDHHSHSVTSLSAFFGLSIHAALDGLALATAFTLDASVGVVILLALSIHKAAEVFSLSSTFLLAGGRKRSMTYMTVFCLITPIAALVSYLLLGGAESNITGPAFAFSAGVFMFVTMLHMIPEAFHRKDIKISSLLLMLIGLLIILCVVILMGNSGL</sequence>
<keyword evidence="3 7" id="KW-0812">Transmembrane</keyword>
<dbReference type="PANTHER" id="PTHR16133">
    <property type="entry name" value="SOLUTE CARRIER FAMILY 39 ZINC TRANSPORTER , MEMBER 9-RELATED"/>
    <property type="match status" value="1"/>
</dbReference>
<proteinExistence type="predicted"/>
<dbReference type="KEGG" id="mear:Mpt1_c07890"/>
<feature type="transmembrane region" description="Helical" evidence="7">
    <location>
        <begin position="174"/>
        <end position="194"/>
    </location>
</feature>
<evidence type="ECO:0000256" key="2">
    <source>
        <dbReference type="ARBA" id="ARBA00004394"/>
    </source>
</evidence>
<dbReference type="GO" id="GO:0016020">
    <property type="term" value="C:membrane"/>
    <property type="evidence" value="ECO:0007669"/>
    <property type="project" value="InterPro"/>
</dbReference>
<evidence type="ECO:0000256" key="4">
    <source>
        <dbReference type="ARBA" id="ARBA00022989"/>
    </source>
</evidence>
<dbReference type="GeneID" id="24818458"/>
<dbReference type="RefSeq" id="WP_048112375.1">
    <property type="nucleotide sequence ID" value="NZ_CP010070.1"/>
</dbReference>
<organism evidence="8 9">
    <name type="scientific">Candidatus Methanoplasma termitum</name>
    <dbReference type="NCBI Taxonomy" id="1577791"/>
    <lineage>
        <taxon>Archaea</taxon>
        <taxon>Methanobacteriati</taxon>
        <taxon>Thermoplasmatota</taxon>
        <taxon>Thermoplasmata</taxon>
        <taxon>Methanomassiliicoccales</taxon>
        <taxon>Methanomassiliicoccaceae</taxon>
        <taxon>Candidatus Methanoplasma</taxon>
    </lineage>
</organism>
<feature type="transmembrane region" description="Helical" evidence="7">
    <location>
        <begin position="236"/>
        <end position="255"/>
    </location>
</feature>
<dbReference type="Proteomes" id="UP000030787">
    <property type="component" value="Chromosome"/>
</dbReference>
<comment type="subcellular location">
    <subcellularLocation>
        <location evidence="1">Endomembrane system</location>
        <topology evidence="1">Multi-pass membrane protein</topology>
    </subcellularLocation>
    <subcellularLocation>
        <location evidence="2">Golgi apparatus membrane</location>
    </subcellularLocation>
</comment>
<keyword evidence="6 7" id="KW-0472">Membrane</keyword>
<feature type="transmembrane region" description="Helical" evidence="7">
    <location>
        <begin position="67"/>
        <end position="90"/>
    </location>
</feature>
<feature type="transmembrane region" description="Helical" evidence="7">
    <location>
        <begin position="37"/>
        <end position="55"/>
    </location>
</feature>
<dbReference type="GO" id="GO:0046873">
    <property type="term" value="F:metal ion transmembrane transporter activity"/>
    <property type="evidence" value="ECO:0007669"/>
    <property type="project" value="InterPro"/>
</dbReference>
<evidence type="ECO:0000313" key="8">
    <source>
        <dbReference type="EMBL" id="AIZ56671.1"/>
    </source>
</evidence>
<feature type="transmembrane region" description="Helical" evidence="7">
    <location>
        <begin position="206"/>
        <end position="224"/>
    </location>
</feature>